<gene>
    <name evidence="7" type="ORF">LZ496_11985</name>
</gene>
<evidence type="ECO:0000313" key="8">
    <source>
        <dbReference type="Proteomes" id="UP001203410"/>
    </source>
</evidence>
<sequence>MAQPTVPGQSRQDIDPASRTPPVRPKQIDPQQLTQAQDCPFTGKGTITLSRIEVTGATLVPLKEIQSSVADLTGSERDLVVLCEARDRVSALYAARGEALVRVDLPEQRVSGGVLTLKVTEGQISEVTLVNADALGPASGQAAAYVGALKKGRATRWRDVERAFLLTQEIPGAEPGFSIRRAQSGEPNALAAVATFAPRRIVDISFTGHNLGSEDIGRAGGSARVDLNSLTPLAERTSFILSASHNWNQRVFQLIEEAHIGSSGLTVVGDIAYGKTKPEGDVAVLDIEGESLVARIGARYPLVRRRGAAIDVAGRFELIGQDDALGFLKPIGGDEITLFDEDLRVLSLEVGGRWSPAGARDLRFGGSIELRKGLDAFGASDRDDPLLSRPDGRPDFTVVRANASARKDFGASSIIPFVAATLSGQWAPHGLPAYEEFQVGNYTIGRGYDPGAASGDRAVAMQLEAGFEAPLSDAKSVLGTSAVGLFGFYDAARLWNEDPLSYDKSIASLGGGVRFRTRRAQLSLTYAAPQKAALPGGPTPGNRLLLTLTTNFSIR</sequence>
<evidence type="ECO:0000256" key="2">
    <source>
        <dbReference type="ARBA" id="ARBA00022692"/>
    </source>
</evidence>
<feature type="domain" description="Polypeptide-transport-associated ShlB-type" evidence="6">
    <location>
        <begin position="48"/>
        <end position="122"/>
    </location>
</feature>
<dbReference type="Proteomes" id="UP001203410">
    <property type="component" value="Unassembled WGS sequence"/>
</dbReference>
<evidence type="ECO:0000313" key="7">
    <source>
        <dbReference type="EMBL" id="MCL6699500.1"/>
    </source>
</evidence>
<dbReference type="Gene3D" id="3.10.20.310">
    <property type="entry name" value="membrane protein fhac"/>
    <property type="match status" value="1"/>
</dbReference>
<evidence type="ECO:0000259" key="6">
    <source>
        <dbReference type="Pfam" id="PF08479"/>
    </source>
</evidence>
<feature type="region of interest" description="Disordered" evidence="4">
    <location>
        <begin position="1"/>
        <end position="39"/>
    </location>
</feature>
<keyword evidence="1" id="KW-1134">Transmembrane beta strand</keyword>
<feature type="domain" description="Haemolysin activator HlyB C-terminal" evidence="5">
    <location>
        <begin position="200"/>
        <end position="514"/>
    </location>
</feature>
<evidence type="ECO:0000256" key="4">
    <source>
        <dbReference type="SAM" id="MobiDB-lite"/>
    </source>
</evidence>
<accession>A0ABT0RWU2</accession>
<dbReference type="PANTHER" id="PTHR34597:SF6">
    <property type="entry name" value="BLR6126 PROTEIN"/>
    <property type="match status" value="1"/>
</dbReference>
<keyword evidence="2" id="KW-0812">Transmembrane</keyword>
<proteinExistence type="predicted"/>
<evidence type="ECO:0000256" key="3">
    <source>
        <dbReference type="ARBA" id="ARBA00023237"/>
    </source>
</evidence>
<evidence type="ECO:0000259" key="5">
    <source>
        <dbReference type="Pfam" id="PF03865"/>
    </source>
</evidence>
<keyword evidence="3" id="KW-0998">Cell outer membrane</keyword>
<protein>
    <submittedName>
        <fullName evidence="7">BamA/TamA family outer membrane protein</fullName>
    </submittedName>
</protein>
<dbReference type="RefSeq" id="WP_249904908.1">
    <property type="nucleotide sequence ID" value="NZ_JAMGBA010000002.1"/>
</dbReference>
<dbReference type="PANTHER" id="PTHR34597">
    <property type="entry name" value="SLR1661 PROTEIN"/>
    <property type="match status" value="1"/>
</dbReference>
<dbReference type="Pfam" id="PF03865">
    <property type="entry name" value="ShlB"/>
    <property type="match status" value="1"/>
</dbReference>
<keyword evidence="1" id="KW-0472">Membrane</keyword>
<reference evidence="7 8" key="1">
    <citation type="submission" date="2022-05" db="EMBL/GenBank/DDBJ databases">
        <authorList>
            <person name="Jo J.-H."/>
            <person name="Im W.-T."/>
        </authorList>
    </citation>
    <scope>NUCLEOTIDE SEQUENCE [LARGE SCALE GENOMIC DNA]</scope>
    <source>
        <strain evidence="7 8">NSE70-1</strain>
    </source>
</reference>
<dbReference type="Gene3D" id="2.40.160.50">
    <property type="entry name" value="membrane protein fhac: a member of the omp85/tpsb transporter family"/>
    <property type="match status" value="1"/>
</dbReference>
<dbReference type="Pfam" id="PF08479">
    <property type="entry name" value="POTRA_2"/>
    <property type="match status" value="1"/>
</dbReference>
<feature type="compositionally biased region" description="Polar residues" evidence="4">
    <location>
        <begin position="1"/>
        <end position="11"/>
    </location>
</feature>
<dbReference type="EMBL" id="JAMGBA010000002">
    <property type="protein sequence ID" value="MCL6699500.1"/>
    <property type="molecule type" value="Genomic_DNA"/>
</dbReference>
<dbReference type="InterPro" id="IPR013686">
    <property type="entry name" value="Polypept-transport_assoc_ShlB"/>
</dbReference>
<keyword evidence="8" id="KW-1185">Reference proteome</keyword>
<comment type="caution">
    <text evidence="7">The sequence shown here is derived from an EMBL/GenBank/DDBJ whole genome shotgun (WGS) entry which is preliminary data.</text>
</comment>
<evidence type="ECO:0000256" key="1">
    <source>
        <dbReference type="ARBA" id="ARBA00022452"/>
    </source>
</evidence>
<organism evidence="7 8">
    <name type="scientific">Sphingomonas caseinilyticus</name>
    <dbReference type="NCBI Taxonomy" id="2908205"/>
    <lineage>
        <taxon>Bacteria</taxon>
        <taxon>Pseudomonadati</taxon>
        <taxon>Pseudomonadota</taxon>
        <taxon>Alphaproteobacteria</taxon>
        <taxon>Sphingomonadales</taxon>
        <taxon>Sphingomonadaceae</taxon>
        <taxon>Sphingomonas</taxon>
    </lineage>
</organism>
<name>A0ABT0RWU2_9SPHN</name>
<dbReference type="InterPro" id="IPR005565">
    <property type="entry name" value="Hemolysn_activator_HlyB_C"/>
</dbReference>
<dbReference type="InterPro" id="IPR051544">
    <property type="entry name" value="TPS_OM_transporter"/>
</dbReference>